<dbReference type="OrthoDB" id="5854880at2759"/>
<proteinExistence type="predicted"/>
<evidence type="ECO:0000313" key="3">
    <source>
        <dbReference type="WBParaSite" id="ACOC_0001149301-mRNA-1"/>
    </source>
</evidence>
<evidence type="ECO:0000313" key="2">
    <source>
        <dbReference type="Proteomes" id="UP000267027"/>
    </source>
</evidence>
<protein>
    <submittedName>
        <fullName evidence="3">Endo/exonuclease/phosphatase domain-containing protein</fullName>
    </submittedName>
</protein>
<reference evidence="3" key="1">
    <citation type="submission" date="2016-04" db="UniProtKB">
        <authorList>
            <consortium name="WormBaseParasite"/>
        </authorList>
    </citation>
    <scope>IDENTIFICATION</scope>
</reference>
<organism evidence="3">
    <name type="scientific">Angiostrongylus costaricensis</name>
    <name type="common">Nematode worm</name>
    <dbReference type="NCBI Taxonomy" id="334426"/>
    <lineage>
        <taxon>Eukaryota</taxon>
        <taxon>Metazoa</taxon>
        <taxon>Ecdysozoa</taxon>
        <taxon>Nematoda</taxon>
        <taxon>Chromadorea</taxon>
        <taxon>Rhabditida</taxon>
        <taxon>Rhabditina</taxon>
        <taxon>Rhabditomorpha</taxon>
        <taxon>Strongyloidea</taxon>
        <taxon>Metastrongylidae</taxon>
        <taxon>Angiostrongylus</taxon>
    </lineage>
</organism>
<accession>A0A0R3PYI6</accession>
<dbReference type="Proteomes" id="UP000267027">
    <property type="component" value="Unassembled WGS sequence"/>
</dbReference>
<gene>
    <name evidence="1" type="ORF">ACOC_LOCUS11494</name>
</gene>
<name>A0A0R3PYI6_ANGCS</name>
<dbReference type="WBParaSite" id="ACOC_0001149301-mRNA-1">
    <property type="protein sequence ID" value="ACOC_0001149301-mRNA-1"/>
    <property type="gene ID" value="ACOC_0001149301"/>
</dbReference>
<dbReference type="AlphaFoldDB" id="A0A0R3PYI6"/>
<reference evidence="1 2" key="2">
    <citation type="submission" date="2018-11" db="EMBL/GenBank/DDBJ databases">
        <authorList>
            <consortium name="Pathogen Informatics"/>
        </authorList>
    </citation>
    <scope>NUCLEOTIDE SEQUENCE [LARGE SCALE GENOMIC DNA]</scope>
    <source>
        <strain evidence="1 2">Costa Rica</strain>
    </source>
</reference>
<sequence>MPKSKRTEVTNYTYNAHTLASKFSVEDLIVQARRTRCDIIGLAETRRRHPFDAVYDTEEELFLGTRHSRGVGGIGGQHEFVQERRFIRTTYNPNRTFTIKNMWINTGFVYFRRLCANVKLRRRRSHDVVCGLGEVLQRRPYILQGSLEISVLKLDPKTSVCRNTQAETSEYNHTSCRMSTSNLARNLHSPFRVGMANSTVSDMSSTVSKQFSGLTWRIRKRSRVKSDLVFAPAREVTLGNRGKDYITAHFETTHVAENDKTAASPLDFFRYFDKRSKEKVIENFTPSENL</sequence>
<evidence type="ECO:0000313" key="1">
    <source>
        <dbReference type="EMBL" id="VDM63079.1"/>
    </source>
</evidence>
<keyword evidence="2" id="KW-1185">Reference proteome</keyword>
<dbReference type="EMBL" id="UYYA01004706">
    <property type="protein sequence ID" value="VDM63079.1"/>
    <property type="molecule type" value="Genomic_DNA"/>
</dbReference>